<dbReference type="Proteomes" id="UP000242525">
    <property type="component" value="Unassembled WGS sequence"/>
</dbReference>
<dbReference type="GO" id="GO:0005829">
    <property type="term" value="C:cytosol"/>
    <property type="evidence" value="ECO:0007669"/>
    <property type="project" value="TreeGrafter"/>
</dbReference>
<dbReference type="SUPFAM" id="SSF55277">
    <property type="entry name" value="GYF domain"/>
    <property type="match status" value="1"/>
</dbReference>
<dbReference type="Gene3D" id="3.30.1490.40">
    <property type="match status" value="1"/>
</dbReference>
<feature type="compositionally biased region" description="Low complexity" evidence="1">
    <location>
        <begin position="744"/>
        <end position="761"/>
    </location>
</feature>
<dbReference type="OrthoDB" id="48509at2759"/>
<dbReference type="PANTHER" id="PTHR14445:SF36">
    <property type="entry name" value="FI03272P-RELATED"/>
    <property type="match status" value="1"/>
</dbReference>
<evidence type="ECO:0000259" key="2">
    <source>
        <dbReference type="PROSITE" id="PS50829"/>
    </source>
</evidence>
<accession>A0A0J9X8E5</accession>
<keyword evidence="4" id="KW-1185">Reference proteome</keyword>
<proteinExistence type="predicted"/>
<feature type="region of interest" description="Disordered" evidence="1">
    <location>
        <begin position="594"/>
        <end position="675"/>
    </location>
</feature>
<feature type="compositionally biased region" description="Low complexity" evidence="1">
    <location>
        <begin position="31"/>
        <end position="46"/>
    </location>
</feature>
<gene>
    <name evidence="3" type="ORF">BN980_GECA05s01561g</name>
</gene>
<feature type="compositionally biased region" description="Polar residues" evidence="1">
    <location>
        <begin position="89"/>
        <end position="117"/>
    </location>
</feature>
<feature type="compositionally biased region" description="Polar residues" evidence="1">
    <location>
        <begin position="271"/>
        <end position="291"/>
    </location>
</feature>
<evidence type="ECO:0000313" key="4">
    <source>
        <dbReference type="Proteomes" id="UP000242525"/>
    </source>
</evidence>
<dbReference type="InterPro" id="IPR051640">
    <property type="entry name" value="GRB10-interact_GYF"/>
</dbReference>
<feature type="compositionally biased region" description="Low complexity" evidence="1">
    <location>
        <begin position="629"/>
        <end position="641"/>
    </location>
</feature>
<feature type="domain" description="GYF" evidence="2">
    <location>
        <begin position="359"/>
        <end position="407"/>
    </location>
</feature>
<dbReference type="SMART" id="SM00444">
    <property type="entry name" value="GYF"/>
    <property type="match status" value="1"/>
</dbReference>
<feature type="region of interest" description="Disordered" evidence="1">
    <location>
        <begin position="741"/>
        <end position="773"/>
    </location>
</feature>
<dbReference type="STRING" id="1173061.A0A0J9X8E5"/>
<feature type="compositionally biased region" description="Polar residues" evidence="1">
    <location>
        <begin position="547"/>
        <end position="556"/>
    </location>
</feature>
<feature type="compositionally biased region" description="Basic and acidic residues" evidence="1">
    <location>
        <begin position="133"/>
        <end position="151"/>
    </location>
</feature>
<dbReference type="InterPro" id="IPR035445">
    <property type="entry name" value="GYF-like_dom_sf"/>
</dbReference>
<feature type="compositionally biased region" description="Low complexity" evidence="1">
    <location>
        <begin position="666"/>
        <end position="675"/>
    </location>
</feature>
<dbReference type="AlphaFoldDB" id="A0A0J9X8E5"/>
<dbReference type="InterPro" id="IPR003169">
    <property type="entry name" value="GYF"/>
</dbReference>
<feature type="compositionally biased region" description="Low complexity" evidence="1">
    <location>
        <begin position="118"/>
        <end position="131"/>
    </location>
</feature>
<evidence type="ECO:0000313" key="3">
    <source>
        <dbReference type="EMBL" id="CDO53423.1"/>
    </source>
</evidence>
<sequence>MSNSTSMSFGPEWMRPKPVPSATKANDTHRNNNSASPIISQPSPIIRGGKVPWSGIAAGTGSSYNQYNSNNNNNNNNTMSFANAAASSVSRSTNTGGRPTIGSSIGSPNLKRSQLFGSANSSKNSSFNTSSRWGDDTKELSPEQPETDSKEAEYALLENNGGRNYSVEEMLSIWEDMKRNNLIKPSIEQKNDLFHSILPNQPAVLDPTLQQFQESQNGDGSTSNESGKFGDNTHSNQSSISGNITGNTSVFADRLLSAKPSLSDIHKENGFPQTKSISQSENVTQSPSSSIVLPGVTTSSWSPFGNSTTALASNSESVFKSNGILPKSDLFNSGMGFHASTPPPPGISSPAPTLIGPENINWVYKDPSGAEQGPFNGIRMQEWYASKWLQESLLIRRVDESEFYTLKDFMTKVNNFFEPFLVPLSGSSRSGYFDDNQRLQEELLQRQRETMRRQQLQQYAAIQLQQQNSGWGSMSPITTPMSPMSHWAQPQPMSSLGQGPFEFGGPGGLSTGLSGSQISLNHLNNDVWQPRAPGSIPHTPKRVPSATELNFPQAETSVPKRSILSELEDSESSVPQSSKDLLVNDDELIVSEPSPVVSSAIQPPFKSPVNEAKPVEQPVESVAQSVTQSSESAVAEPAVVPEPAPTKKSKAKTSKKSTSIPDQSSPVVAKAAPVAKVEKPVEEVTLALDTVTVKDESEPVPVQSPKPITPVLAPWAKKEPVKSKAPSIKEIQEMEAAELKTRKAQQQQQQQQLAASIIQASRSTTPSNAPALPSGATWATVGVSSATPKKTLAQIQKEEEEAARKRGATVATTNVRKYADLAASGSSGFRVASSTSTIPVTTSAASSTTASGGAWTTVGPGGKKVGSGATPAPTAAAVISAAPVAKKVETPVRSVPAVNSKLSAASEDFLNWCKSSLQDLHSGVNHTELLSMLFSLPASSESKEIIAETIYSSSTTMDGRRFADEFIKRRKSADNEISSNTSWSDILQKTQTASKPVNDGWNVSFKVVGKKKGRKE</sequence>
<dbReference type="PANTHER" id="PTHR14445">
    <property type="entry name" value="GRB10 INTERACTING GYF PROTEIN"/>
    <property type="match status" value="1"/>
</dbReference>
<name>A0A0J9X8E5_GEOCN</name>
<protein>
    <recommendedName>
        <fullName evidence="2">GYF domain-containing protein</fullName>
    </recommendedName>
</protein>
<dbReference type="Pfam" id="PF02213">
    <property type="entry name" value="GYF"/>
    <property type="match status" value="1"/>
</dbReference>
<dbReference type="PROSITE" id="PS50829">
    <property type="entry name" value="GYF"/>
    <property type="match status" value="1"/>
</dbReference>
<feature type="region of interest" description="Disordered" evidence="1">
    <location>
        <begin position="86"/>
        <end position="151"/>
    </location>
</feature>
<feature type="region of interest" description="Disordered" evidence="1">
    <location>
        <begin position="529"/>
        <end position="558"/>
    </location>
</feature>
<reference evidence="3" key="1">
    <citation type="submission" date="2014-03" db="EMBL/GenBank/DDBJ databases">
        <authorList>
            <person name="Casaregola S."/>
        </authorList>
    </citation>
    <scope>NUCLEOTIDE SEQUENCE [LARGE SCALE GENOMIC DNA]</scope>
    <source>
        <strain evidence="3">CLIB 918</strain>
    </source>
</reference>
<evidence type="ECO:0000256" key="1">
    <source>
        <dbReference type="SAM" id="MobiDB-lite"/>
    </source>
</evidence>
<feature type="region of interest" description="Disordered" evidence="1">
    <location>
        <begin position="264"/>
        <end position="291"/>
    </location>
</feature>
<feature type="region of interest" description="Disordered" evidence="1">
    <location>
        <begin position="213"/>
        <end position="244"/>
    </location>
</feature>
<organism evidence="3 4">
    <name type="scientific">Geotrichum candidum</name>
    <name type="common">Oospora lactis</name>
    <name type="synonym">Dipodascus geotrichum</name>
    <dbReference type="NCBI Taxonomy" id="1173061"/>
    <lineage>
        <taxon>Eukaryota</taxon>
        <taxon>Fungi</taxon>
        <taxon>Dikarya</taxon>
        <taxon>Ascomycota</taxon>
        <taxon>Saccharomycotina</taxon>
        <taxon>Dipodascomycetes</taxon>
        <taxon>Dipodascales</taxon>
        <taxon>Dipodascaceae</taxon>
        <taxon>Geotrichum</taxon>
    </lineage>
</organism>
<comment type="caution">
    <text evidence="3">The sequence shown here is derived from an EMBL/GenBank/DDBJ whole genome shotgun (WGS) entry which is preliminary data.</text>
</comment>
<dbReference type="EMBL" id="CCBN010000005">
    <property type="protein sequence ID" value="CDO53423.1"/>
    <property type="molecule type" value="Genomic_DNA"/>
</dbReference>
<feature type="region of interest" description="Disordered" evidence="1">
    <location>
        <begin position="1"/>
        <end position="46"/>
    </location>
</feature>